<accession>A0A336M1P6</accession>
<dbReference type="EMBL" id="UFQS01000421">
    <property type="protein sequence ID" value="SSX03800.1"/>
    <property type="molecule type" value="Genomic_DNA"/>
</dbReference>
<evidence type="ECO:0000259" key="2">
    <source>
        <dbReference type="PROSITE" id="PS50202"/>
    </source>
</evidence>
<dbReference type="InterPro" id="IPR053012">
    <property type="entry name" value="ER-organelle_contact"/>
</dbReference>
<keyword evidence="1" id="KW-0812">Transmembrane</keyword>
<dbReference type="GO" id="GO:0140284">
    <property type="term" value="C:endoplasmic reticulum-endosome membrane contact site"/>
    <property type="evidence" value="ECO:0007669"/>
    <property type="project" value="TreeGrafter"/>
</dbReference>
<keyword evidence="1" id="KW-1133">Transmembrane helix</keyword>
<dbReference type="SUPFAM" id="SSF49354">
    <property type="entry name" value="PapD-like"/>
    <property type="match status" value="1"/>
</dbReference>
<reference evidence="4" key="2">
    <citation type="submission" date="2018-07" db="EMBL/GenBank/DDBJ databases">
        <authorList>
            <person name="Quirk P.G."/>
            <person name="Krulwich T.A."/>
        </authorList>
    </citation>
    <scope>NUCLEOTIDE SEQUENCE</scope>
</reference>
<evidence type="ECO:0000313" key="4">
    <source>
        <dbReference type="EMBL" id="SSX24165.1"/>
    </source>
</evidence>
<evidence type="ECO:0000256" key="1">
    <source>
        <dbReference type="SAM" id="Phobius"/>
    </source>
</evidence>
<dbReference type="PANTHER" id="PTHR46384:SF1">
    <property type="entry name" value="MOTILE SPERM DOMAIN-CONTAINING PROTEIN 2"/>
    <property type="match status" value="1"/>
</dbReference>
<dbReference type="Pfam" id="PF00635">
    <property type="entry name" value="Motile_Sperm"/>
    <property type="match status" value="1"/>
</dbReference>
<dbReference type="AlphaFoldDB" id="A0A336M1P6"/>
<feature type="transmembrane region" description="Helical" evidence="1">
    <location>
        <begin position="183"/>
        <end position="203"/>
    </location>
</feature>
<protein>
    <submittedName>
        <fullName evidence="4">CSON010404 protein</fullName>
    </submittedName>
</protein>
<dbReference type="VEuPathDB" id="VectorBase:CSON010404"/>
<keyword evidence="1" id="KW-0472">Membrane</keyword>
<dbReference type="OMA" id="PMNESIN"/>
<dbReference type="InterPro" id="IPR008962">
    <property type="entry name" value="PapD-like_sf"/>
</dbReference>
<sequence>MESKNQDSHLLRVTPNEAIIFTKVENDLYGQVQLTNIDSNPVTYKIKTTAPEKFRVRPSNGVLQKGGSQTINVIFNQGHAWNRDKFLVMCMGLGSDEPTDQQHLTELWKNTSVSSANVEQHRLRCSLPDDAKDIKTSGGGGGMGFDSFDSSSGHRSQNQLNHTLTCITETLHRLEGQTRWTQTLQWVSCLLFILLSVIIVYILKIEINNSSSEYCLKH</sequence>
<dbReference type="Gene3D" id="2.60.40.10">
    <property type="entry name" value="Immunoglobulins"/>
    <property type="match status" value="1"/>
</dbReference>
<organism evidence="4">
    <name type="scientific">Culicoides sonorensis</name>
    <name type="common">Biting midge</name>
    <dbReference type="NCBI Taxonomy" id="179676"/>
    <lineage>
        <taxon>Eukaryota</taxon>
        <taxon>Metazoa</taxon>
        <taxon>Ecdysozoa</taxon>
        <taxon>Arthropoda</taxon>
        <taxon>Hexapoda</taxon>
        <taxon>Insecta</taxon>
        <taxon>Pterygota</taxon>
        <taxon>Neoptera</taxon>
        <taxon>Endopterygota</taxon>
        <taxon>Diptera</taxon>
        <taxon>Nematocera</taxon>
        <taxon>Chironomoidea</taxon>
        <taxon>Ceratopogonidae</taxon>
        <taxon>Ceratopogoninae</taxon>
        <taxon>Culicoides</taxon>
        <taxon>Monoculicoides</taxon>
    </lineage>
</organism>
<dbReference type="InterPro" id="IPR013783">
    <property type="entry name" value="Ig-like_fold"/>
</dbReference>
<feature type="domain" description="MSP" evidence="2">
    <location>
        <begin position="10"/>
        <end position="126"/>
    </location>
</feature>
<dbReference type="GO" id="GO:0012505">
    <property type="term" value="C:endomembrane system"/>
    <property type="evidence" value="ECO:0007669"/>
    <property type="project" value="TreeGrafter"/>
</dbReference>
<dbReference type="EMBL" id="UFQT01000421">
    <property type="protein sequence ID" value="SSX24165.1"/>
    <property type="molecule type" value="Genomic_DNA"/>
</dbReference>
<name>A0A336M1P6_CULSO</name>
<dbReference type="PROSITE" id="PS50202">
    <property type="entry name" value="MSP"/>
    <property type="match status" value="1"/>
</dbReference>
<gene>
    <name evidence="4" type="primary">CSON010404</name>
</gene>
<dbReference type="InterPro" id="IPR000535">
    <property type="entry name" value="MSP_dom"/>
</dbReference>
<reference evidence="3" key="1">
    <citation type="submission" date="2018-04" db="EMBL/GenBank/DDBJ databases">
        <authorList>
            <person name="Go L.Y."/>
            <person name="Mitchell J.A."/>
        </authorList>
    </citation>
    <scope>NUCLEOTIDE SEQUENCE</scope>
    <source>
        <tissue evidence="3">Whole organism</tissue>
    </source>
</reference>
<dbReference type="PANTHER" id="PTHR46384">
    <property type="entry name" value="MOTILE SPERM DOMAIN-CONTAINING PROTEIN 2"/>
    <property type="match status" value="1"/>
</dbReference>
<proteinExistence type="predicted"/>
<evidence type="ECO:0000313" key="3">
    <source>
        <dbReference type="EMBL" id="SSX03800.1"/>
    </source>
</evidence>